<evidence type="ECO:0000313" key="1">
    <source>
        <dbReference type="EMBL" id="KAJ7315099.1"/>
    </source>
</evidence>
<sequence>MSEAAVLVLGSGASQEAALSELPEAAVTPAPHICLAVATSERMLGVALGKCPVAPMLVARILTTLRGSVPLRTEGGESSISIKGVPAGTAARGCALDTDGADALVDTDDAGALGVDDVGALGANEAGALPEMDEVGALVDADEVTDEAGDDAADEDRDETELIDSERIELVGPGADTIGRVRLRSGVAEEGASWGFDSEREGFKFFKRQICTFSLAPARCAAASALDKRTAIAVEVEARAFLADTWGVLQPPRSLIVDRLEKGMIASMVTTALVTKACRINELGVAAGRAAGRGVFHKVLVVQVRHRKLLQIASNQVIFCTVDAPVVERLEDVFAPGNLEVSAGRKAINPSIFPMRDHKKKALRCFIMRFKRIEIVGDVEVGSTGGSAHLHVAYVGWMRTGNGRKSREFTEDVLLENIVLLRLNCFSQSCHGFICNDYFHASAFLKFLFCIPVLLGNGKRKGFLAHELRFVNQRDAAEMPIPEKLAEWLVEVLIGPGTICLHIFPENQQSPARTTVHKRFTVFKISKNPSLCSLLV</sequence>
<keyword evidence="2" id="KW-1185">Reference proteome</keyword>
<gene>
    <name evidence="1" type="ORF">DFH08DRAFT_1040185</name>
</gene>
<comment type="caution">
    <text evidence="1">The sequence shown here is derived from an EMBL/GenBank/DDBJ whole genome shotgun (WGS) entry which is preliminary data.</text>
</comment>
<dbReference type="AlphaFoldDB" id="A0AAD7EDP1"/>
<evidence type="ECO:0000313" key="2">
    <source>
        <dbReference type="Proteomes" id="UP001218218"/>
    </source>
</evidence>
<name>A0AAD7EDP1_9AGAR</name>
<proteinExistence type="predicted"/>
<accession>A0AAD7EDP1</accession>
<organism evidence="1 2">
    <name type="scientific">Mycena albidolilacea</name>
    <dbReference type="NCBI Taxonomy" id="1033008"/>
    <lineage>
        <taxon>Eukaryota</taxon>
        <taxon>Fungi</taxon>
        <taxon>Dikarya</taxon>
        <taxon>Basidiomycota</taxon>
        <taxon>Agaricomycotina</taxon>
        <taxon>Agaricomycetes</taxon>
        <taxon>Agaricomycetidae</taxon>
        <taxon>Agaricales</taxon>
        <taxon>Marasmiineae</taxon>
        <taxon>Mycenaceae</taxon>
        <taxon>Mycena</taxon>
    </lineage>
</organism>
<reference evidence="1" key="1">
    <citation type="submission" date="2023-03" db="EMBL/GenBank/DDBJ databases">
        <title>Massive genome expansion in bonnet fungi (Mycena s.s.) driven by repeated elements and novel gene families across ecological guilds.</title>
        <authorList>
            <consortium name="Lawrence Berkeley National Laboratory"/>
            <person name="Harder C.B."/>
            <person name="Miyauchi S."/>
            <person name="Viragh M."/>
            <person name="Kuo A."/>
            <person name="Thoen E."/>
            <person name="Andreopoulos B."/>
            <person name="Lu D."/>
            <person name="Skrede I."/>
            <person name="Drula E."/>
            <person name="Henrissat B."/>
            <person name="Morin E."/>
            <person name="Kohler A."/>
            <person name="Barry K."/>
            <person name="LaButti K."/>
            <person name="Morin E."/>
            <person name="Salamov A."/>
            <person name="Lipzen A."/>
            <person name="Mereny Z."/>
            <person name="Hegedus B."/>
            <person name="Baldrian P."/>
            <person name="Stursova M."/>
            <person name="Weitz H."/>
            <person name="Taylor A."/>
            <person name="Grigoriev I.V."/>
            <person name="Nagy L.G."/>
            <person name="Martin F."/>
            <person name="Kauserud H."/>
        </authorList>
    </citation>
    <scope>NUCLEOTIDE SEQUENCE</scope>
    <source>
        <strain evidence="1">CBHHK002</strain>
    </source>
</reference>
<dbReference type="EMBL" id="JARIHO010000063">
    <property type="protein sequence ID" value="KAJ7315099.1"/>
    <property type="molecule type" value="Genomic_DNA"/>
</dbReference>
<dbReference type="Proteomes" id="UP001218218">
    <property type="component" value="Unassembled WGS sequence"/>
</dbReference>
<protein>
    <submittedName>
        <fullName evidence="1">Uncharacterized protein</fullName>
    </submittedName>
</protein>